<dbReference type="Proteomes" id="UP000036987">
    <property type="component" value="Unassembled WGS sequence"/>
</dbReference>
<dbReference type="SMART" id="SM00356">
    <property type="entry name" value="ZnF_C3H1"/>
    <property type="match status" value="1"/>
</dbReference>
<keyword evidence="4 6" id="KW-0694">RNA-binding</keyword>
<dbReference type="Gene3D" id="4.10.1000.10">
    <property type="entry name" value="Zinc finger, CCCH-type"/>
    <property type="match status" value="1"/>
</dbReference>
<sequence length="459" mass="51858">MAHRLLRDAQADGWERSDFPIICESCLGDNPYIRMTKADYDQECKICTRPFTVFRWRPGRDARFKKTEVCQTCTKLKNVCQVCLLDLEYGLPVQVRDTALSINSNDSIPKSDVLKEYFAEEHDRKARAGIDYESSYGKVRPNDTILKLQRTTPYYQRNRAHVCSFYVRGECTRGAECPYRHEMPLTGELSHQNIKDRYYGVNDPVALKLLNKAGEMSSLAPPDDESIKTLYIGGLDTRVTEQDLRDQFYAHGEIEAIKLVSQRACAFVTYTTREGAERAAEELSNKLVVKGLRLKLLWGKPQVPKQENQPEGSIQGGHVAALSGMLPRAVVSQQQGDAGEQSDPSSDQQQPLNYFNIPAPPSSDRTFYPSMDPQRMGAIVPNQEAGGSSKSDVENQLQAGQSQYISPPLPQHGQYPQLYPAYGYNRPPVPHYQQQFPPYQQLQGQQYHYRPGPPPSSQN</sequence>
<dbReference type="GO" id="GO:0017070">
    <property type="term" value="F:U6 snRNA binding"/>
    <property type="evidence" value="ECO:0000318"/>
    <property type="project" value="GO_Central"/>
</dbReference>
<gene>
    <name evidence="11" type="ORF">ZOSMA_37G01140</name>
</gene>
<keyword evidence="5" id="KW-0238">DNA-binding</keyword>
<dbReference type="Gene3D" id="3.30.70.330">
    <property type="match status" value="1"/>
</dbReference>
<comment type="caution">
    <text evidence="11">The sequence shown here is derived from an EMBL/GenBank/DDBJ whole genome shotgun (WGS) entry which is preliminary data.</text>
</comment>
<dbReference type="PROSITE" id="PS50102">
    <property type="entry name" value="RRM"/>
    <property type="match status" value="1"/>
</dbReference>
<dbReference type="InterPro" id="IPR035979">
    <property type="entry name" value="RBD_domain_sf"/>
</dbReference>
<evidence type="ECO:0000256" key="6">
    <source>
        <dbReference type="PROSITE-ProRule" id="PRU00176"/>
    </source>
</evidence>
<feature type="domain" description="C3H1-type" evidence="10">
    <location>
        <begin position="157"/>
        <end position="184"/>
    </location>
</feature>
<feature type="domain" description="RRM" evidence="9">
    <location>
        <begin position="228"/>
        <end position="301"/>
    </location>
</feature>
<keyword evidence="2 7" id="KW-0863">Zinc-finger</keyword>
<dbReference type="OrthoDB" id="10259600at2759"/>
<dbReference type="InterPro" id="IPR048995">
    <property type="entry name" value="STL11/RBM22-like_N"/>
</dbReference>
<evidence type="ECO:0000313" key="11">
    <source>
        <dbReference type="EMBL" id="KMZ64230.1"/>
    </source>
</evidence>
<keyword evidence="12" id="KW-1185">Reference proteome</keyword>
<dbReference type="SMART" id="SM00360">
    <property type="entry name" value="RRM"/>
    <property type="match status" value="1"/>
</dbReference>
<proteinExistence type="predicted"/>
<dbReference type="GO" id="GO:0071007">
    <property type="term" value="C:U2-type catalytic step 2 spliceosome"/>
    <property type="evidence" value="ECO:0000318"/>
    <property type="project" value="GO_Central"/>
</dbReference>
<feature type="compositionally biased region" description="Polar residues" evidence="8">
    <location>
        <begin position="385"/>
        <end position="405"/>
    </location>
</feature>
<dbReference type="STRING" id="29655.A0A0K9P7T3"/>
<keyword evidence="1 7" id="KW-0479">Metal-binding</keyword>
<dbReference type="GO" id="GO:0000974">
    <property type="term" value="C:Prp19 complex"/>
    <property type="evidence" value="ECO:0000318"/>
    <property type="project" value="GO_Central"/>
</dbReference>
<dbReference type="InterPro" id="IPR000571">
    <property type="entry name" value="Znf_CCCH"/>
</dbReference>
<dbReference type="CDD" id="cd12224">
    <property type="entry name" value="RRM_RBM22"/>
    <property type="match status" value="1"/>
</dbReference>
<dbReference type="AlphaFoldDB" id="A0A0K9P7T3"/>
<dbReference type="InterPro" id="IPR039171">
    <property type="entry name" value="Cwc2/Slt11"/>
</dbReference>
<evidence type="ECO:0000256" key="8">
    <source>
        <dbReference type="SAM" id="MobiDB-lite"/>
    </source>
</evidence>
<organism evidence="11 12">
    <name type="scientific">Zostera marina</name>
    <name type="common">Eelgrass</name>
    <dbReference type="NCBI Taxonomy" id="29655"/>
    <lineage>
        <taxon>Eukaryota</taxon>
        <taxon>Viridiplantae</taxon>
        <taxon>Streptophyta</taxon>
        <taxon>Embryophyta</taxon>
        <taxon>Tracheophyta</taxon>
        <taxon>Spermatophyta</taxon>
        <taxon>Magnoliopsida</taxon>
        <taxon>Liliopsida</taxon>
        <taxon>Zosteraceae</taxon>
        <taxon>Zostera</taxon>
    </lineage>
</organism>
<evidence type="ECO:0000256" key="4">
    <source>
        <dbReference type="ARBA" id="ARBA00022884"/>
    </source>
</evidence>
<evidence type="ECO:0000256" key="3">
    <source>
        <dbReference type="ARBA" id="ARBA00022833"/>
    </source>
</evidence>
<accession>A0A0K9P7T3</accession>
<dbReference type="PANTHER" id="PTHR14089:SF6">
    <property type="entry name" value="PRE-MRNA-SPLICING FACTOR RBM22"/>
    <property type="match status" value="1"/>
</dbReference>
<dbReference type="Pfam" id="PF21369">
    <property type="entry name" value="STL11_N"/>
    <property type="match status" value="1"/>
</dbReference>
<dbReference type="FunFam" id="4.10.1000.10:FF:000036">
    <property type="entry name" value="Zinc finger CCCH domain-containing protein 4"/>
    <property type="match status" value="1"/>
</dbReference>
<evidence type="ECO:0000256" key="7">
    <source>
        <dbReference type="PROSITE-ProRule" id="PRU00723"/>
    </source>
</evidence>
<dbReference type="GO" id="GO:0003677">
    <property type="term" value="F:DNA binding"/>
    <property type="evidence" value="ECO:0007669"/>
    <property type="project" value="UniProtKB-KW"/>
</dbReference>
<feature type="region of interest" description="Disordered" evidence="8">
    <location>
        <begin position="331"/>
        <end position="459"/>
    </location>
</feature>
<evidence type="ECO:0000259" key="10">
    <source>
        <dbReference type="PROSITE" id="PS50103"/>
    </source>
</evidence>
<feature type="compositionally biased region" description="Low complexity" evidence="8">
    <location>
        <begin position="431"/>
        <end position="450"/>
    </location>
</feature>
<dbReference type="PANTHER" id="PTHR14089">
    <property type="entry name" value="PRE-MRNA-SPLICING FACTOR RBM22"/>
    <property type="match status" value="1"/>
</dbReference>
<dbReference type="GO" id="GO:0071006">
    <property type="term" value="C:U2-type catalytic step 1 spliceosome"/>
    <property type="evidence" value="ECO:0000318"/>
    <property type="project" value="GO_Central"/>
</dbReference>
<dbReference type="InterPro" id="IPR000504">
    <property type="entry name" value="RRM_dom"/>
</dbReference>
<evidence type="ECO:0000259" key="9">
    <source>
        <dbReference type="PROSITE" id="PS50102"/>
    </source>
</evidence>
<protein>
    <submittedName>
        <fullName evidence="11">Pre-mRNA-splicing factor SLT11</fullName>
    </submittedName>
</protein>
<evidence type="ECO:0000313" key="12">
    <source>
        <dbReference type="Proteomes" id="UP000036987"/>
    </source>
</evidence>
<feature type="compositionally biased region" description="Low complexity" evidence="8">
    <location>
        <begin position="341"/>
        <end position="351"/>
    </location>
</feature>
<evidence type="ECO:0000256" key="1">
    <source>
        <dbReference type="ARBA" id="ARBA00022723"/>
    </source>
</evidence>
<dbReference type="SUPFAM" id="SSF90229">
    <property type="entry name" value="CCCH zinc finger"/>
    <property type="match status" value="1"/>
</dbReference>
<dbReference type="Pfam" id="PF00076">
    <property type="entry name" value="RRM_1"/>
    <property type="match status" value="1"/>
</dbReference>
<dbReference type="OMA" id="SGDNRMP"/>
<name>A0A0K9P7T3_ZOSMR</name>
<dbReference type="InterPro" id="IPR012677">
    <property type="entry name" value="Nucleotide-bd_a/b_plait_sf"/>
</dbReference>
<keyword evidence="3 7" id="KW-0862">Zinc</keyword>
<dbReference type="FunFam" id="3.30.70.330:FF:000347">
    <property type="entry name" value="Zinc finger CCCH domain-containing protein 40"/>
    <property type="match status" value="1"/>
</dbReference>
<dbReference type="SUPFAM" id="SSF54928">
    <property type="entry name" value="RNA-binding domain, RBD"/>
    <property type="match status" value="1"/>
</dbReference>
<dbReference type="InterPro" id="IPR036855">
    <property type="entry name" value="Znf_CCCH_sf"/>
</dbReference>
<reference evidence="12" key="1">
    <citation type="journal article" date="2016" name="Nature">
        <title>The genome of the seagrass Zostera marina reveals angiosperm adaptation to the sea.</title>
        <authorList>
            <person name="Olsen J.L."/>
            <person name="Rouze P."/>
            <person name="Verhelst B."/>
            <person name="Lin Y.-C."/>
            <person name="Bayer T."/>
            <person name="Collen J."/>
            <person name="Dattolo E."/>
            <person name="De Paoli E."/>
            <person name="Dittami S."/>
            <person name="Maumus F."/>
            <person name="Michel G."/>
            <person name="Kersting A."/>
            <person name="Lauritano C."/>
            <person name="Lohaus R."/>
            <person name="Toepel M."/>
            <person name="Tonon T."/>
            <person name="Vanneste K."/>
            <person name="Amirebrahimi M."/>
            <person name="Brakel J."/>
            <person name="Bostroem C."/>
            <person name="Chovatia M."/>
            <person name="Grimwood J."/>
            <person name="Jenkins J.W."/>
            <person name="Jueterbock A."/>
            <person name="Mraz A."/>
            <person name="Stam W.T."/>
            <person name="Tice H."/>
            <person name="Bornberg-Bauer E."/>
            <person name="Green P.J."/>
            <person name="Pearson G.A."/>
            <person name="Procaccini G."/>
            <person name="Duarte C.M."/>
            <person name="Schmutz J."/>
            <person name="Reusch T.B.H."/>
            <person name="Van de Peer Y."/>
        </authorList>
    </citation>
    <scope>NUCLEOTIDE SEQUENCE [LARGE SCALE GENOMIC DNA]</scope>
    <source>
        <strain evidence="12">cv. Finnish</strain>
    </source>
</reference>
<dbReference type="PROSITE" id="PS50103">
    <property type="entry name" value="ZF_C3H1"/>
    <property type="match status" value="1"/>
</dbReference>
<evidence type="ECO:0000256" key="2">
    <source>
        <dbReference type="ARBA" id="ARBA00022771"/>
    </source>
</evidence>
<dbReference type="EMBL" id="LFYR01001173">
    <property type="protein sequence ID" value="KMZ64230.1"/>
    <property type="molecule type" value="Genomic_DNA"/>
</dbReference>
<feature type="zinc finger region" description="C3H1-type" evidence="7">
    <location>
        <begin position="157"/>
        <end position="184"/>
    </location>
</feature>
<evidence type="ECO:0000256" key="5">
    <source>
        <dbReference type="ARBA" id="ARBA00023125"/>
    </source>
</evidence>
<dbReference type="GO" id="GO:0008270">
    <property type="term" value="F:zinc ion binding"/>
    <property type="evidence" value="ECO:0007669"/>
    <property type="project" value="UniProtKB-KW"/>
</dbReference>
<dbReference type="GO" id="GO:0036002">
    <property type="term" value="F:pre-mRNA binding"/>
    <property type="evidence" value="ECO:0000318"/>
    <property type="project" value="GO_Central"/>
</dbReference>